<name>A0ABN9NQ25_9MYCO</name>
<accession>A0ABN9NQ25</accession>
<organism evidence="2 3">
    <name type="scientific">[Mycobacterium] burgundiense</name>
    <dbReference type="NCBI Taxonomy" id="3064286"/>
    <lineage>
        <taxon>Bacteria</taxon>
        <taxon>Bacillati</taxon>
        <taxon>Actinomycetota</taxon>
        <taxon>Actinomycetes</taxon>
        <taxon>Mycobacteriales</taxon>
        <taxon>Mycobacteriaceae</taxon>
        <taxon>Mycolicibacterium</taxon>
    </lineage>
</organism>
<dbReference type="RefSeq" id="WP_308478894.1">
    <property type="nucleotide sequence ID" value="NZ_OY726397.1"/>
</dbReference>
<feature type="transmembrane region" description="Helical" evidence="1">
    <location>
        <begin position="12"/>
        <end position="33"/>
    </location>
</feature>
<keyword evidence="1" id="KW-0472">Membrane</keyword>
<proteinExistence type="predicted"/>
<feature type="transmembrane region" description="Helical" evidence="1">
    <location>
        <begin position="74"/>
        <end position="92"/>
    </location>
</feature>
<evidence type="ECO:0000313" key="2">
    <source>
        <dbReference type="EMBL" id="CAJ1507443.1"/>
    </source>
</evidence>
<reference evidence="2 3" key="1">
    <citation type="submission" date="2023-08" db="EMBL/GenBank/DDBJ databases">
        <authorList>
            <person name="Folkvardsen B D."/>
            <person name="Norman A."/>
        </authorList>
    </citation>
    <scope>NUCLEOTIDE SEQUENCE [LARGE SCALE GENOMIC DNA]</scope>
    <source>
        <strain evidence="2 3">Mu0053</strain>
    </source>
</reference>
<evidence type="ECO:0000256" key="1">
    <source>
        <dbReference type="SAM" id="Phobius"/>
    </source>
</evidence>
<feature type="transmembrane region" description="Helical" evidence="1">
    <location>
        <begin position="98"/>
        <end position="120"/>
    </location>
</feature>
<protein>
    <recommendedName>
        <fullName evidence="4">Integral membrane protein</fullName>
    </recommendedName>
</protein>
<dbReference type="Proteomes" id="UP001190465">
    <property type="component" value="Chromosome"/>
</dbReference>
<keyword evidence="1" id="KW-1133">Transmembrane helix</keyword>
<sequence length="128" mass="13400">MTQPPAVRYAGFIVLAEGAAALLTAVVLVILAGGGTDKHTDGFNAYGTAGWFTIMGLGVLAGGWALVDDRRWGRGIAVFVNLLLLPVAWYVFSSHQVVYGVLVALVSLAVLGLLFSPSALEWAARARG</sequence>
<keyword evidence="3" id="KW-1185">Reference proteome</keyword>
<feature type="transmembrane region" description="Helical" evidence="1">
    <location>
        <begin position="45"/>
        <end position="67"/>
    </location>
</feature>
<keyword evidence="1" id="KW-0812">Transmembrane</keyword>
<gene>
    <name evidence="2" type="ORF">MU0053_003514</name>
</gene>
<evidence type="ECO:0008006" key="4">
    <source>
        <dbReference type="Google" id="ProtNLM"/>
    </source>
</evidence>
<evidence type="ECO:0000313" key="3">
    <source>
        <dbReference type="Proteomes" id="UP001190465"/>
    </source>
</evidence>
<dbReference type="EMBL" id="OY726397">
    <property type="protein sequence ID" value="CAJ1507443.1"/>
    <property type="molecule type" value="Genomic_DNA"/>
</dbReference>